<dbReference type="Gene3D" id="1.20.120.1870">
    <property type="entry name" value="Fic/DOC protein, Fido domain"/>
    <property type="match status" value="1"/>
</dbReference>
<dbReference type="InterPro" id="IPR006440">
    <property type="entry name" value="Doc"/>
</dbReference>
<dbReference type="NCBIfam" id="TIGR01550">
    <property type="entry name" value="DOC_P1"/>
    <property type="match status" value="1"/>
</dbReference>
<evidence type="ECO:0000313" key="2">
    <source>
        <dbReference type="EMBL" id="BFP49694.1"/>
    </source>
</evidence>
<proteinExistence type="predicted"/>
<protein>
    <recommendedName>
        <fullName evidence="1">Fido domain-containing protein</fullName>
    </recommendedName>
</protein>
<dbReference type="RefSeq" id="WP_407992285.1">
    <property type="nucleotide sequence ID" value="NZ_AP035881.2"/>
</dbReference>
<dbReference type="InterPro" id="IPR003812">
    <property type="entry name" value="Fido"/>
</dbReference>
<gene>
    <name evidence="2" type="ORF">KCMC57_60620</name>
</gene>
<dbReference type="PANTHER" id="PTHR39426">
    <property type="entry name" value="HOMOLOGY TO DEATH-ON-CURING PROTEIN OF PHAGE P1"/>
    <property type="match status" value="1"/>
</dbReference>
<dbReference type="PANTHER" id="PTHR39426:SF1">
    <property type="entry name" value="HOMOLOGY TO DEATH-ON-CURING PROTEIN OF PHAGE P1"/>
    <property type="match status" value="1"/>
</dbReference>
<evidence type="ECO:0000259" key="1">
    <source>
        <dbReference type="PROSITE" id="PS51459"/>
    </source>
</evidence>
<feature type="domain" description="Fido" evidence="1">
    <location>
        <begin position="1"/>
        <end position="119"/>
    </location>
</feature>
<dbReference type="AlphaFoldDB" id="A0AB33K7P7"/>
<reference evidence="2" key="1">
    <citation type="submission" date="2024-07" db="EMBL/GenBank/DDBJ databases">
        <title>Complete genome sequences of cellulolytic bacteria, Kitasatospora sp. CMC57 and Streptomyces sp. CMC78, isolated from Japanese agricultural soil.</title>
        <authorList>
            <person name="Hashimoto T."/>
            <person name="Ito M."/>
            <person name="Iwamoto M."/>
            <person name="Fukahori D."/>
            <person name="Shoda T."/>
            <person name="Sakoda M."/>
            <person name="Morohoshi T."/>
            <person name="Mitsuboshi M."/>
            <person name="Nishizawa T."/>
        </authorList>
    </citation>
    <scope>NUCLEOTIDE SEQUENCE</scope>
    <source>
        <strain evidence="2">CMC57</strain>
    </source>
</reference>
<accession>A0AB33K7P7</accession>
<dbReference type="PROSITE" id="PS51459">
    <property type="entry name" value="FIDO"/>
    <property type="match status" value="1"/>
</dbReference>
<name>A0AB33K7P7_9ACTN</name>
<organism evidence="2">
    <name type="scientific">Kitasatospora sp. CMC57</name>
    <dbReference type="NCBI Taxonomy" id="3231513"/>
    <lineage>
        <taxon>Bacteria</taxon>
        <taxon>Bacillati</taxon>
        <taxon>Actinomycetota</taxon>
        <taxon>Actinomycetes</taxon>
        <taxon>Kitasatosporales</taxon>
        <taxon>Streptomycetaceae</taxon>
        <taxon>Kitasatospora</taxon>
    </lineage>
</organism>
<dbReference type="InterPro" id="IPR053737">
    <property type="entry name" value="Type_II_TA_Toxin"/>
</dbReference>
<dbReference type="EMBL" id="AP035881">
    <property type="protein sequence ID" value="BFP49694.1"/>
    <property type="molecule type" value="Genomic_DNA"/>
</dbReference>
<dbReference type="Pfam" id="PF02661">
    <property type="entry name" value="Fic"/>
    <property type="match status" value="1"/>
</dbReference>
<dbReference type="GO" id="GO:0016301">
    <property type="term" value="F:kinase activity"/>
    <property type="evidence" value="ECO:0007669"/>
    <property type="project" value="InterPro"/>
</dbReference>
<sequence>MTDHLDLDDVGYLAGGPAMIRDEGLLLSALGRPQQSVLGLDAYPDPWTKAAALGESISRNHPLIDRNKRTTFEAMLLFLDYNGVPYTDPSDEEAVPFMLRLAQGGFANDTAETARALRALLGGG</sequence>